<dbReference type="Proteomes" id="UP000502179">
    <property type="component" value="Chromosome"/>
</dbReference>
<dbReference type="EMBL" id="CP048877">
    <property type="protein sequence ID" value="QIJ72326.1"/>
    <property type="molecule type" value="Genomic_DNA"/>
</dbReference>
<sequence length="545" mass="61194">MEFLRRLKKIFQPERERPVIDLQEFFFQDRLTLLDGLIEEVEVGIKAMEDLLGNNQPLAPKKVRHLYRCLRRRMIEILNEFFSLTEGKHLLLAERFEEICSRIEAVIEGRPPRGQRLIIPLSSLDLEDSSWAGASLAALAEVKNYLRFPVTDGLLFTREAFSCLLRENDLEEEWLRLEGSLGQEEGLKMATEIRQKIEAASFPVRLEEALKKSLGHKEEGKFQKSLSLEVSLSFPEVKKRITGVSPEAKAILEAYRSLILTLLTDQRLLLTEDHLGGLRPIVIAGETVAPSLSGWLSISSEELSIQFDAPSIKIVFDPQPPFKSREALPEAFLGPEEITQLALLANRAANYLEQSLKMRWLKVRGGEFLISQLYLQGESFGGRIPATALFRAGSPGLVSGPLQDESSKEEGGEGILLINNDSHRPVHPALGILAREGNPASFLASVCRQKKIPFLVLDPKDEIPAGNLTLDANEGRIAPGGWIMNPEPPLHCRWQQNAPRRILRRMLNHIGSMSFPPPVHASEPRDCQTIVDLLVFIKDRVPISK</sequence>
<evidence type="ECO:0000313" key="1">
    <source>
        <dbReference type="EMBL" id="QIJ72326.1"/>
    </source>
</evidence>
<dbReference type="RefSeq" id="WP_166032544.1">
    <property type="nucleotide sequence ID" value="NZ_CP048877.1"/>
</dbReference>
<reference evidence="1 2" key="1">
    <citation type="submission" date="2020-02" db="EMBL/GenBank/DDBJ databases">
        <title>Genome analysis of Thermosulfuriphilus ammonigenes ST65T, an anaerobic thermophilic chemolithoautotrophic bacterium isolated from a deep-sea hydrothermal vent.</title>
        <authorList>
            <person name="Slobodkina G."/>
            <person name="Allioux M."/>
            <person name="Merkel A."/>
            <person name="Alain K."/>
            <person name="Jebbar M."/>
            <person name="Slobodkin A."/>
        </authorList>
    </citation>
    <scope>NUCLEOTIDE SEQUENCE [LARGE SCALE GENOMIC DNA]</scope>
    <source>
        <strain evidence="1 2">ST65</strain>
    </source>
</reference>
<gene>
    <name evidence="1" type="ORF">G4V39_08600</name>
</gene>
<proteinExistence type="predicted"/>
<name>A0A6G7PXQ0_9BACT</name>
<dbReference type="Gene3D" id="3.30.1490.20">
    <property type="entry name" value="ATP-grasp fold, A domain"/>
    <property type="match status" value="1"/>
</dbReference>
<evidence type="ECO:0000313" key="2">
    <source>
        <dbReference type="Proteomes" id="UP000502179"/>
    </source>
</evidence>
<protein>
    <submittedName>
        <fullName evidence="1">Uncharacterized protein</fullName>
    </submittedName>
</protein>
<keyword evidence="2" id="KW-1185">Reference proteome</keyword>
<dbReference type="GO" id="GO:0005524">
    <property type="term" value="F:ATP binding"/>
    <property type="evidence" value="ECO:0007669"/>
    <property type="project" value="InterPro"/>
</dbReference>
<dbReference type="AlphaFoldDB" id="A0A6G7PXQ0"/>
<dbReference type="KEGG" id="tav:G4V39_08600"/>
<dbReference type="InterPro" id="IPR013815">
    <property type="entry name" value="ATP_grasp_subdomain_1"/>
</dbReference>
<accession>A0A6G7PXQ0</accession>
<organism evidence="1 2">
    <name type="scientific">Thermosulfuriphilus ammonigenes</name>
    <dbReference type="NCBI Taxonomy" id="1936021"/>
    <lineage>
        <taxon>Bacteria</taxon>
        <taxon>Pseudomonadati</taxon>
        <taxon>Thermodesulfobacteriota</taxon>
        <taxon>Thermodesulfobacteria</taxon>
        <taxon>Thermodesulfobacteriales</taxon>
        <taxon>Thermodesulfobacteriaceae</taxon>
        <taxon>Thermosulfuriphilus</taxon>
    </lineage>
</organism>